<reference evidence="2 3" key="1">
    <citation type="submission" date="2016-11" db="EMBL/GenBank/DDBJ databases">
        <authorList>
            <person name="Jaros S."/>
            <person name="Januszkiewicz K."/>
            <person name="Wedrychowicz H."/>
        </authorList>
    </citation>
    <scope>NUCLEOTIDE SEQUENCE [LARGE SCALE GENOMIC DNA]</scope>
    <source>
        <strain evidence="2 3">CGMCC 1.12145</strain>
    </source>
</reference>
<evidence type="ECO:0000256" key="1">
    <source>
        <dbReference type="SAM" id="Phobius"/>
    </source>
</evidence>
<gene>
    <name evidence="2" type="ORF">SAMN02927921_04093</name>
</gene>
<keyword evidence="3" id="KW-1185">Reference proteome</keyword>
<sequence>MKKVQLSIWLKMLLILVCLTPLVLLFSSILVPNLFDNRSFEERFLERERKKECIGIIDSIYHQKKNHNILTLKVNQCIYEITPLWENKFQVGDSISKKRGELIIEHYRNGTLMDILKVKL</sequence>
<evidence type="ECO:0000313" key="2">
    <source>
        <dbReference type="EMBL" id="SFW76221.1"/>
    </source>
</evidence>
<dbReference type="OrthoDB" id="1362827at2"/>
<proteinExistence type="predicted"/>
<keyword evidence="1" id="KW-1133">Transmembrane helix</keyword>
<dbReference type="RefSeq" id="WP_072319315.1">
    <property type="nucleotide sequence ID" value="NZ_FPJE01000037.1"/>
</dbReference>
<protein>
    <submittedName>
        <fullName evidence="2">Uncharacterized protein</fullName>
    </submittedName>
</protein>
<accession>A0A1K1RWN3</accession>
<keyword evidence="1" id="KW-0812">Transmembrane</keyword>
<name>A0A1K1RWN3_9FLAO</name>
<evidence type="ECO:0000313" key="3">
    <source>
        <dbReference type="Proteomes" id="UP000182248"/>
    </source>
</evidence>
<dbReference type="Proteomes" id="UP000182248">
    <property type="component" value="Unassembled WGS sequence"/>
</dbReference>
<keyword evidence="1" id="KW-0472">Membrane</keyword>
<feature type="transmembrane region" description="Helical" evidence="1">
    <location>
        <begin position="12"/>
        <end position="35"/>
    </location>
</feature>
<dbReference type="STRING" id="1150368.SAMN02927921_04093"/>
<dbReference type="AlphaFoldDB" id="A0A1K1RWN3"/>
<dbReference type="EMBL" id="FPJE01000037">
    <property type="protein sequence ID" value="SFW76221.1"/>
    <property type="molecule type" value="Genomic_DNA"/>
</dbReference>
<organism evidence="2 3">
    <name type="scientific">Sinomicrobium oceani</name>
    <dbReference type="NCBI Taxonomy" id="1150368"/>
    <lineage>
        <taxon>Bacteria</taxon>
        <taxon>Pseudomonadati</taxon>
        <taxon>Bacteroidota</taxon>
        <taxon>Flavobacteriia</taxon>
        <taxon>Flavobacteriales</taxon>
        <taxon>Flavobacteriaceae</taxon>
        <taxon>Sinomicrobium</taxon>
    </lineage>
</organism>